<dbReference type="InterPro" id="IPR044560">
    <property type="entry name" value="MOase"/>
</dbReference>
<proteinExistence type="predicted"/>
<dbReference type="EMBL" id="BSYR01000002">
    <property type="protein sequence ID" value="GMI63959.1"/>
    <property type="molecule type" value="Genomic_DNA"/>
</dbReference>
<dbReference type="OrthoDB" id="655030at2759"/>
<gene>
    <name evidence="3" type="ORF">HRI_000065200</name>
</gene>
<evidence type="ECO:0000256" key="1">
    <source>
        <dbReference type="ARBA" id="ARBA00023002"/>
    </source>
</evidence>
<keyword evidence="1" id="KW-0560">Oxidoreductase</keyword>
<dbReference type="PANTHER" id="PTHR45934">
    <property type="entry name" value="FAD/NAD(P)-BINDING OXIDOREDUCTASE FAMILY PROTEIN"/>
    <property type="match status" value="1"/>
</dbReference>
<sequence>MDFSEPKNGNCAFRGLGFYPDGQPFAANINYIYGRGLCAGYYRVSPTKVYWFICLNSSSPGPKITDPVLLRKQAKELVNH</sequence>
<protein>
    <submittedName>
        <fullName evidence="3">Uncharacterized protein</fullName>
    </submittedName>
</protein>
<keyword evidence="4" id="KW-1185">Reference proteome</keyword>
<dbReference type="Proteomes" id="UP001165190">
    <property type="component" value="Unassembled WGS sequence"/>
</dbReference>
<reference evidence="3" key="1">
    <citation type="submission" date="2023-05" db="EMBL/GenBank/DDBJ databases">
        <title>Genome and transcriptome analyses reveal genes involved in the formation of fine ridges on petal epidermal cells in Hibiscus trionum.</title>
        <authorList>
            <person name="Koshimizu S."/>
            <person name="Masuda S."/>
            <person name="Ishii T."/>
            <person name="Shirasu K."/>
            <person name="Hoshino A."/>
            <person name="Arita M."/>
        </authorList>
    </citation>
    <scope>NUCLEOTIDE SEQUENCE</scope>
    <source>
        <strain evidence="3">Hamamatsu line</strain>
    </source>
</reference>
<accession>A0A9W7GS89</accession>
<dbReference type="PANTHER" id="PTHR45934:SF9">
    <property type="entry name" value="FAD_NAD(P)-BINDING OXIDOREDUCTASE FAMILY PROTEIN"/>
    <property type="match status" value="1"/>
</dbReference>
<evidence type="ECO:0000313" key="3">
    <source>
        <dbReference type="EMBL" id="GMI63959.1"/>
    </source>
</evidence>
<dbReference type="GO" id="GO:0004497">
    <property type="term" value="F:monooxygenase activity"/>
    <property type="evidence" value="ECO:0007669"/>
    <property type="project" value="UniProtKB-KW"/>
</dbReference>
<keyword evidence="2" id="KW-0503">Monooxygenase</keyword>
<evidence type="ECO:0000256" key="2">
    <source>
        <dbReference type="ARBA" id="ARBA00023033"/>
    </source>
</evidence>
<dbReference type="Gene3D" id="3.30.9.30">
    <property type="match status" value="1"/>
</dbReference>
<name>A0A9W7GS89_HIBTR</name>
<dbReference type="AlphaFoldDB" id="A0A9W7GS89"/>
<evidence type="ECO:0000313" key="4">
    <source>
        <dbReference type="Proteomes" id="UP001165190"/>
    </source>
</evidence>
<comment type="caution">
    <text evidence="3">The sequence shown here is derived from an EMBL/GenBank/DDBJ whole genome shotgun (WGS) entry which is preliminary data.</text>
</comment>
<organism evidence="3 4">
    <name type="scientific">Hibiscus trionum</name>
    <name type="common">Flower of an hour</name>
    <dbReference type="NCBI Taxonomy" id="183268"/>
    <lineage>
        <taxon>Eukaryota</taxon>
        <taxon>Viridiplantae</taxon>
        <taxon>Streptophyta</taxon>
        <taxon>Embryophyta</taxon>
        <taxon>Tracheophyta</taxon>
        <taxon>Spermatophyta</taxon>
        <taxon>Magnoliopsida</taxon>
        <taxon>eudicotyledons</taxon>
        <taxon>Gunneridae</taxon>
        <taxon>Pentapetalae</taxon>
        <taxon>rosids</taxon>
        <taxon>malvids</taxon>
        <taxon>Malvales</taxon>
        <taxon>Malvaceae</taxon>
        <taxon>Malvoideae</taxon>
        <taxon>Hibiscus</taxon>
    </lineage>
</organism>